<dbReference type="PANTHER" id="PTHR46796:SF15">
    <property type="entry name" value="BLL1074 PROTEIN"/>
    <property type="match status" value="1"/>
</dbReference>
<keyword evidence="3" id="KW-0804">Transcription</keyword>
<organism evidence="5 6">
    <name type="scientific">Streptomyces koyangensis</name>
    <dbReference type="NCBI Taxonomy" id="188770"/>
    <lineage>
        <taxon>Bacteria</taxon>
        <taxon>Bacillati</taxon>
        <taxon>Actinomycetota</taxon>
        <taxon>Actinomycetes</taxon>
        <taxon>Kitasatosporales</taxon>
        <taxon>Streptomycetaceae</taxon>
        <taxon>Streptomyces</taxon>
        <taxon>Streptomyces aurantiacus group</taxon>
    </lineage>
</organism>
<dbReference type="SUPFAM" id="SSF46689">
    <property type="entry name" value="Homeodomain-like"/>
    <property type="match status" value="1"/>
</dbReference>
<evidence type="ECO:0000259" key="4">
    <source>
        <dbReference type="PROSITE" id="PS01124"/>
    </source>
</evidence>
<sequence length="344" mass="37754">MPTSPRPLTLHRLRREVQSIRSHTYRTRERAMCITTVSRPRLLSSRDSTVTKDLRVPHQSQRVVYRAASAPLRGSVLGYRAFQFHGEVPRRWFATPTGAVMMILSFDSPLTVIDSADDPRSIAATSLLGGISTSATMGVSRGPLNGISVILTPPGAYRLLKVPMTTLTNRYLDLTGFGIPELTRLVADLRGIKSWDQRFSLLDTVLASLLRGNPPGTPEVAQAWQHLRHTMGSASVNELATTAGWSRRQLERRFLEQVGVSPKSLAQVLRLEEALRLKHTKLSWADAAAGAGYHDQSHLVRAFKAMLGCVPTKCGMVPGAGDWDSPLNPLPGSNPQLLARLTGR</sequence>
<dbReference type="Gene3D" id="1.10.10.60">
    <property type="entry name" value="Homeodomain-like"/>
    <property type="match status" value="1"/>
</dbReference>
<evidence type="ECO:0000256" key="3">
    <source>
        <dbReference type="ARBA" id="ARBA00023163"/>
    </source>
</evidence>
<name>A0A385D6F0_9ACTN</name>
<dbReference type="AlphaFoldDB" id="A0A385D6F0"/>
<reference evidence="5 6" key="1">
    <citation type="submission" date="2018-08" db="EMBL/GenBank/DDBJ databases">
        <authorList>
            <person name="Ferrada E.E."/>
            <person name="Latorre B.A."/>
        </authorList>
    </citation>
    <scope>NUCLEOTIDE SEQUENCE [LARGE SCALE GENOMIC DNA]</scope>
    <source>
        <strain evidence="5 6">VK-A60T</strain>
    </source>
</reference>
<keyword evidence="1" id="KW-0805">Transcription regulation</keyword>
<accession>A0A385D6F0</accession>
<dbReference type="PROSITE" id="PS01124">
    <property type="entry name" value="HTH_ARAC_FAMILY_2"/>
    <property type="match status" value="1"/>
</dbReference>
<dbReference type="InterPro" id="IPR018060">
    <property type="entry name" value="HTH_AraC"/>
</dbReference>
<dbReference type="GO" id="GO:0043565">
    <property type="term" value="F:sequence-specific DNA binding"/>
    <property type="evidence" value="ECO:0007669"/>
    <property type="project" value="InterPro"/>
</dbReference>
<evidence type="ECO:0000313" key="6">
    <source>
        <dbReference type="Proteomes" id="UP000259636"/>
    </source>
</evidence>
<feature type="domain" description="HTH araC/xylS-type" evidence="4">
    <location>
        <begin position="225"/>
        <end position="317"/>
    </location>
</feature>
<dbReference type="InterPro" id="IPR009057">
    <property type="entry name" value="Homeodomain-like_sf"/>
</dbReference>
<dbReference type="KEGG" id="sky:D0C37_02195"/>
<keyword evidence="2" id="KW-0238">DNA-binding</keyword>
<proteinExistence type="predicted"/>
<gene>
    <name evidence="5" type="ORF">D0C37_02195</name>
</gene>
<dbReference type="PANTHER" id="PTHR46796">
    <property type="entry name" value="HTH-TYPE TRANSCRIPTIONAL ACTIVATOR RHAS-RELATED"/>
    <property type="match status" value="1"/>
</dbReference>
<dbReference type="EMBL" id="CP031742">
    <property type="protein sequence ID" value="AXQ53540.1"/>
    <property type="molecule type" value="Genomic_DNA"/>
</dbReference>
<dbReference type="Proteomes" id="UP000259636">
    <property type="component" value="Chromosome"/>
</dbReference>
<protein>
    <submittedName>
        <fullName evidence="5">AraC family transcriptional regulator</fullName>
    </submittedName>
</protein>
<dbReference type="GO" id="GO:0003700">
    <property type="term" value="F:DNA-binding transcription factor activity"/>
    <property type="evidence" value="ECO:0007669"/>
    <property type="project" value="InterPro"/>
</dbReference>
<evidence type="ECO:0000256" key="1">
    <source>
        <dbReference type="ARBA" id="ARBA00023015"/>
    </source>
</evidence>
<evidence type="ECO:0000313" key="5">
    <source>
        <dbReference type="EMBL" id="AXQ53540.1"/>
    </source>
</evidence>
<evidence type="ECO:0000256" key="2">
    <source>
        <dbReference type="ARBA" id="ARBA00023125"/>
    </source>
</evidence>
<dbReference type="Pfam" id="PF12833">
    <property type="entry name" value="HTH_18"/>
    <property type="match status" value="1"/>
</dbReference>
<dbReference type="InterPro" id="IPR050204">
    <property type="entry name" value="AraC_XylS_family_regulators"/>
</dbReference>
<dbReference type="SMART" id="SM00342">
    <property type="entry name" value="HTH_ARAC"/>
    <property type="match status" value="1"/>
</dbReference>